<organism evidence="2 3">
    <name type="scientific">Canna indica</name>
    <name type="common">Indian-shot</name>
    <dbReference type="NCBI Taxonomy" id="4628"/>
    <lineage>
        <taxon>Eukaryota</taxon>
        <taxon>Viridiplantae</taxon>
        <taxon>Streptophyta</taxon>
        <taxon>Embryophyta</taxon>
        <taxon>Tracheophyta</taxon>
        <taxon>Spermatophyta</taxon>
        <taxon>Magnoliopsida</taxon>
        <taxon>Liliopsida</taxon>
        <taxon>Zingiberales</taxon>
        <taxon>Cannaceae</taxon>
        <taxon>Canna</taxon>
    </lineage>
</organism>
<gene>
    <name evidence="2" type="ORF">Cni_G20879</name>
</gene>
<proteinExistence type="predicted"/>
<evidence type="ECO:0000313" key="3">
    <source>
        <dbReference type="Proteomes" id="UP001327560"/>
    </source>
</evidence>
<sequence length="121" mass="14190">MLFSHERRQIQRVLALIGQFPQYALQTTEFDDAEYEEKHRKYEALYARRLRAKYFSKKALDGGNLYEQETIIDNEVIKSSRWPCTRSFADPIKYMEDQSQSSPEAETTATTNKKQAPKKSC</sequence>
<feature type="compositionally biased region" description="Polar residues" evidence="1">
    <location>
        <begin position="97"/>
        <end position="114"/>
    </location>
</feature>
<dbReference type="PANTHER" id="PTHR36078">
    <property type="entry name" value="BNACNNG21220D PROTEIN"/>
    <property type="match status" value="1"/>
</dbReference>
<dbReference type="Proteomes" id="UP001327560">
    <property type="component" value="Chromosome 6"/>
</dbReference>
<keyword evidence="3" id="KW-1185">Reference proteome</keyword>
<evidence type="ECO:0000256" key="1">
    <source>
        <dbReference type="SAM" id="MobiDB-lite"/>
    </source>
</evidence>
<feature type="region of interest" description="Disordered" evidence="1">
    <location>
        <begin position="95"/>
        <end position="121"/>
    </location>
</feature>
<protein>
    <submittedName>
        <fullName evidence="2">Uncharacterized protein</fullName>
    </submittedName>
</protein>
<evidence type="ECO:0000313" key="2">
    <source>
        <dbReference type="EMBL" id="WOL12114.1"/>
    </source>
</evidence>
<dbReference type="EMBL" id="CP136895">
    <property type="protein sequence ID" value="WOL12114.1"/>
    <property type="molecule type" value="Genomic_DNA"/>
</dbReference>
<name>A0AAQ3KNX8_9LILI</name>
<dbReference type="AlphaFoldDB" id="A0AAQ3KNX8"/>
<dbReference type="PANTHER" id="PTHR36078:SF2">
    <property type="entry name" value="OS09G0473966 PROTEIN"/>
    <property type="match status" value="1"/>
</dbReference>
<accession>A0AAQ3KNX8</accession>
<reference evidence="2 3" key="1">
    <citation type="submission" date="2023-10" db="EMBL/GenBank/DDBJ databases">
        <title>Chromosome-scale genome assembly provides insights into flower coloration mechanisms of Canna indica.</title>
        <authorList>
            <person name="Li C."/>
        </authorList>
    </citation>
    <scope>NUCLEOTIDE SEQUENCE [LARGE SCALE GENOMIC DNA]</scope>
    <source>
        <tissue evidence="2">Flower</tissue>
    </source>
</reference>